<comment type="caution">
    <text evidence="1">The sequence shown here is derived from an EMBL/GenBank/DDBJ whole genome shotgun (WGS) entry which is preliminary data.</text>
</comment>
<dbReference type="Proteomes" id="UP001362999">
    <property type="component" value="Unassembled WGS sequence"/>
</dbReference>
<protein>
    <submittedName>
        <fullName evidence="1">Uncharacterized protein</fullName>
    </submittedName>
</protein>
<dbReference type="EMBL" id="JAWWNJ010000132">
    <property type="protein sequence ID" value="KAK6985128.1"/>
    <property type="molecule type" value="Genomic_DNA"/>
</dbReference>
<dbReference type="AlphaFoldDB" id="A0AAV9ZLL8"/>
<gene>
    <name evidence="1" type="ORF">R3P38DRAFT_2805860</name>
</gene>
<sequence length="208" mass="23140">MSPSPTFCDIPLSATYNADSESSVVSSDWVRRSGLNCSETQASGILALPSDNSTCKMKGELITKDSLPFNLVLGRDWHLFCRESDALPEARFVLTSGILEFTPSTFRSSKITIPSALHKLELVASSTFSKTFRALLRTGSPPQVYQSIVGELKARFLRGQQQTKYWAISLTFRGVIKGHQISWLFDWTRSGQFLATTRTRHMAQVAVN</sequence>
<evidence type="ECO:0000313" key="2">
    <source>
        <dbReference type="Proteomes" id="UP001362999"/>
    </source>
</evidence>
<accession>A0AAV9ZLL8</accession>
<organism evidence="1 2">
    <name type="scientific">Favolaschia claudopus</name>
    <dbReference type="NCBI Taxonomy" id="2862362"/>
    <lineage>
        <taxon>Eukaryota</taxon>
        <taxon>Fungi</taxon>
        <taxon>Dikarya</taxon>
        <taxon>Basidiomycota</taxon>
        <taxon>Agaricomycotina</taxon>
        <taxon>Agaricomycetes</taxon>
        <taxon>Agaricomycetidae</taxon>
        <taxon>Agaricales</taxon>
        <taxon>Marasmiineae</taxon>
        <taxon>Mycenaceae</taxon>
        <taxon>Favolaschia</taxon>
    </lineage>
</organism>
<evidence type="ECO:0000313" key="1">
    <source>
        <dbReference type="EMBL" id="KAK6985128.1"/>
    </source>
</evidence>
<reference evidence="1 2" key="1">
    <citation type="journal article" date="2024" name="J Genomics">
        <title>Draft genome sequencing and assembly of Favolaschia claudopus CIRM-BRFM 2984 isolated from oak limbs.</title>
        <authorList>
            <person name="Navarro D."/>
            <person name="Drula E."/>
            <person name="Chaduli D."/>
            <person name="Cazenave R."/>
            <person name="Ahrendt S."/>
            <person name="Wang J."/>
            <person name="Lipzen A."/>
            <person name="Daum C."/>
            <person name="Barry K."/>
            <person name="Grigoriev I.V."/>
            <person name="Favel A."/>
            <person name="Rosso M.N."/>
            <person name="Martin F."/>
        </authorList>
    </citation>
    <scope>NUCLEOTIDE SEQUENCE [LARGE SCALE GENOMIC DNA]</scope>
    <source>
        <strain evidence="1 2">CIRM-BRFM 2984</strain>
    </source>
</reference>
<keyword evidence="2" id="KW-1185">Reference proteome</keyword>
<name>A0AAV9ZLL8_9AGAR</name>
<proteinExistence type="predicted"/>